<organism evidence="5">
    <name type="scientific">Streptomyces sp. F11</name>
    <dbReference type="NCBI Taxonomy" id="319318"/>
    <lineage>
        <taxon>Bacteria</taxon>
        <taxon>Bacillati</taxon>
        <taxon>Actinomycetota</taxon>
        <taxon>Actinomycetes</taxon>
        <taxon>Kitasatosporales</taxon>
        <taxon>Streptomycetaceae</taxon>
        <taxon>Streptomyces</taxon>
    </lineage>
</organism>
<dbReference type="SMART" id="SM00866">
    <property type="entry name" value="UTRA"/>
    <property type="match status" value="1"/>
</dbReference>
<dbReference type="InterPro" id="IPR036390">
    <property type="entry name" value="WH_DNA-bd_sf"/>
</dbReference>
<dbReference type="PANTHER" id="PTHR44846">
    <property type="entry name" value="MANNOSYL-D-GLYCERATE TRANSPORT/METABOLISM SYSTEM REPRESSOR MNGR-RELATED"/>
    <property type="match status" value="1"/>
</dbReference>
<dbReference type="Gene3D" id="3.40.1410.10">
    <property type="entry name" value="Chorismate lyase-like"/>
    <property type="match status" value="1"/>
</dbReference>
<protein>
    <submittedName>
        <fullName evidence="5">Transcriptional GntR family regulator</fullName>
    </submittedName>
</protein>
<dbReference type="InterPro" id="IPR028978">
    <property type="entry name" value="Chorismate_lyase_/UTRA_dom_sf"/>
</dbReference>
<dbReference type="GO" id="GO:0045892">
    <property type="term" value="P:negative regulation of DNA-templated transcription"/>
    <property type="evidence" value="ECO:0007669"/>
    <property type="project" value="TreeGrafter"/>
</dbReference>
<keyword evidence="3" id="KW-0804">Transcription</keyword>
<name>V9QFN4_9ACTN</name>
<dbReference type="SMART" id="SM00345">
    <property type="entry name" value="HTH_GNTR"/>
    <property type="match status" value="1"/>
</dbReference>
<dbReference type="InterPro" id="IPR050679">
    <property type="entry name" value="Bact_HTH_transcr_reg"/>
</dbReference>
<evidence type="ECO:0000313" key="5">
    <source>
        <dbReference type="EMBL" id="AHC28146.1"/>
    </source>
</evidence>
<dbReference type="EMBL" id="KF652072">
    <property type="protein sequence ID" value="AHC28146.1"/>
    <property type="molecule type" value="Genomic_DNA"/>
</dbReference>
<geneLocation type="plasmid" evidence="5">
    <name>pFP12</name>
</geneLocation>
<dbReference type="GO" id="GO:0003700">
    <property type="term" value="F:DNA-binding transcription factor activity"/>
    <property type="evidence" value="ECO:0007669"/>
    <property type="project" value="InterPro"/>
</dbReference>
<keyword evidence="2" id="KW-0238">DNA-binding</keyword>
<dbReference type="AlphaFoldDB" id="V9QFN4"/>
<dbReference type="Gene3D" id="1.10.10.10">
    <property type="entry name" value="Winged helix-like DNA-binding domain superfamily/Winged helix DNA-binding domain"/>
    <property type="match status" value="1"/>
</dbReference>
<dbReference type="SUPFAM" id="SSF64288">
    <property type="entry name" value="Chorismate lyase-like"/>
    <property type="match status" value="1"/>
</dbReference>
<evidence type="ECO:0000256" key="2">
    <source>
        <dbReference type="ARBA" id="ARBA00023125"/>
    </source>
</evidence>
<evidence type="ECO:0000256" key="3">
    <source>
        <dbReference type="ARBA" id="ARBA00023163"/>
    </source>
</evidence>
<evidence type="ECO:0000256" key="1">
    <source>
        <dbReference type="ARBA" id="ARBA00023015"/>
    </source>
</evidence>
<dbReference type="GO" id="GO:0003677">
    <property type="term" value="F:DNA binding"/>
    <property type="evidence" value="ECO:0007669"/>
    <property type="project" value="UniProtKB-KW"/>
</dbReference>
<reference evidence="5" key="1">
    <citation type="submission" date="2013-09" db="EMBL/GenBank/DDBJ databases">
        <title>Complete nucleotide sequence of Streptomyces linear plasmid pFP12.</title>
        <authorList>
            <person name="Chen Z."/>
            <person name="Fang P."/>
            <person name="Qin Z."/>
        </authorList>
    </citation>
    <scope>NUCLEOTIDE SEQUENCE</scope>
    <source>
        <strain evidence="5">F11</strain>
        <plasmid evidence="5">pFP12</plasmid>
    </source>
</reference>
<dbReference type="Pfam" id="PF07702">
    <property type="entry name" value="UTRA"/>
    <property type="match status" value="1"/>
</dbReference>
<dbReference type="InterPro" id="IPR000524">
    <property type="entry name" value="Tscrpt_reg_HTH_GntR"/>
</dbReference>
<dbReference type="Pfam" id="PF00392">
    <property type="entry name" value="GntR"/>
    <property type="match status" value="1"/>
</dbReference>
<dbReference type="SUPFAM" id="SSF46785">
    <property type="entry name" value="Winged helix' DNA-binding domain"/>
    <property type="match status" value="1"/>
</dbReference>
<gene>
    <name evidence="5" type="ORF">pFP12.3c</name>
</gene>
<sequence>MATHNRPTISTSDTQLAMSCLAANSTQHTEQKGRRAVAKKEPGKIERIAADLRTKIETGKYPPGGKLPSVSELQAAEGIAFQTARDVFRVLERDGLVVTRQGKGSFVTPFIGKITRDGTGRYQPAARSEGGARGAFEAELNRLGLVYKRTPTEIGRARPPRDVAAAFELHHSAKAIYRSRAMKAGRDAADSDEGFVVQLATSWFPIEIAGGTAIEEQDTGPGGSKNRLADLGFAQRRVQESIEVRFPTSEEAEALSIPDDRQVYELVHHASTAEGRVVEVAVHVMPANIWRFSYTWELDAD</sequence>
<dbReference type="PROSITE" id="PS50949">
    <property type="entry name" value="HTH_GNTR"/>
    <property type="match status" value="1"/>
</dbReference>
<keyword evidence="1" id="KW-0805">Transcription regulation</keyword>
<dbReference type="PANTHER" id="PTHR44846:SF17">
    <property type="entry name" value="GNTR-FAMILY TRANSCRIPTIONAL REGULATOR"/>
    <property type="match status" value="1"/>
</dbReference>
<accession>V9QFN4</accession>
<dbReference type="InterPro" id="IPR036388">
    <property type="entry name" value="WH-like_DNA-bd_sf"/>
</dbReference>
<dbReference type="InterPro" id="IPR011663">
    <property type="entry name" value="UTRA"/>
</dbReference>
<feature type="domain" description="HTH gntR-type" evidence="4">
    <location>
        <begin position="42"/>
        <end position="110"/>
    </location>
</feature>
<proteinExistence type="predicted"/>
<evidence type="ECO:0000259" key="4">
    <source>
        <dbReference type="PROSITE" id="PS50949"/>
    </source>
</evidence>
<dbReference type="CDD" id="cd07377">
    <property type="entry name" value="WHTH_GntR"/>
    <property type="match status" value="1"/>
</dbReference>
<keyword evidence="5" id="KW-0614">Plasmid</keyword>